<dbReference type="EMBL" id="ADGQ01000032">
    <property type="protein sequence ID" value="EFM64985.1"/>
    <property type="molecule type" value="Genomic_DNA"/>
</dbReference>
<dbReference type="AlphaFoldDB" id="E0E280"/>
<dbReference type="Pfam" id="PF13529">
    <property type="entry name" value="Peptidase_C39_2"/>
    <property type="match status" value="1"/>
</dbReference>
<name>E0E280_9FIRM</name>
<keyword evidence="3" id="KW-1185">Reference proteome</keyword>
<feature type="domain" description="Peptidase C39-like" evidence="1">
    <location>
        <begin position="21"/>
        <end position="143"/>
    </location>
</feature>
<reference evidence="2 3" key="1">
    <citation type="submission" date="2010-08" db="EMBL/GenBank/DDBJ databases">
        <authorList>
            <person name="Harkins D.M."/>
            <person name="Madupu R."/>
            <person name="Durkin A.S."/>
            <person name="Torralba M."/>
            <person name="Methe B."/>
            <person name="Sutton G.G."/>
            <person name="Nelson K.E."/>
        </authorList>
    </citation>
    <scope>NUCLEOTIDE SEQUENCE [LARGE SCALE GENOMIC DNA]</scope>
    <source>
        <strain evidence="2 3">DSM 17678</strain>
    </source>
</reference>
<dbReference type="InterPro" id="IPR039564">
    <property type="entry name" value="Peptidase_C39-like"/>
</dbReference>
<dbReference type="Gene3D" id="3.90.70.10">
    <property type="entry name" value="Cysteine proteinases"/>
    <property type="match status" value="1"/>
</dbReference>
<evidence type="ECO:0000313" key="2">
    <source>
        <dbReference type="EMBL" id="EFM64985.1"/>
    </source>
</evidence>
<comment type="caution">
    <text evidence="2">The sequence shown here is derived from an EMBL/GenBank/DDBJ whole genome shotgun (WGS) entry which is preliminary data.</text>
</comment>
<organism evidence="2 3">
    <name type="scientific">Peptostreptococcus stomatis DSM 17678</name>
    <dbReference type="NCBI Taxonomy" id="596315"/>
    <lineage>
        <taxon>Bacteria</taxon>
        <taxon>Bacillati</taxon>
        <taxon>Bacillota</taxon>
        <taxon>Clostridia</taxon>
        <taxon>Peptostreptococcales</taxon>
        <taxon>Peptostreptococcaceae</taxon>
        <taxon>Peptostreptococcus</taxon>
    </lineage>
</organism>
<sequence>MYKNGKKYVFNKGGSLYITELDVSRVRQARDKWCWAAASESVGGYNLNNYRDQYDIVNYIKGSSSINEGGTNDEIMRAINYSSMNMKSASVYGEPFSFSRIVSSVDSLKPFVIIMRWNSGKGHAIVCSGYNSNNRLVYCVDPWEDTTNTYYSYSDLVNGTHIETGTGTFEDTIYY</sequence>
<dbReference type="Proteomes" id="UP000003244">
    <property type="component" value="Unassembled WGS sequence"/>
</dbReference>
<accession>E0E280</accession>
<dbReference type="STRING" id="596315.HMPREF0634_1411"/>
<evidence type="ECO:0000313" key="3">
    <source>
        <dbReference type="Proteomes" id="UP000003244"/>
    </source>
</evidence>
<protein>
    <recommendedName>
        <fullName evidence="1">Peptidase C39-like domain-containing protein</fullName>
    </recommendedName>
</protein>
<dbReference type="eggNOG" id="COG3271">
    <property type="taxonomic scope" value="Bacteria"/>
</dbReference>
<gene>
    <name evidence="2" type="ORF">HMPREF0634_1411</name>
</gene>
<evidence type="ECO:0000259" key="1">
    <source>
        <dbReference type="Pfam" id="PF13529"/>
    </source>
</evidence>
<proteinExistence type="predicted"/>